<reference evidence="2 3" key="1">
    <citation type="journal article" date="2024" name="Int. J. Mol. Sci.">
        <title>Exploration of Alicyclobacillus spp. Genome in Search of Antibiotic Resistance.</title>
        <authorList>
            <person name="Bucka-Kolendo J."/>
            <person name="Kiousi D.E."/>
            <person name="Dekowska A."/>
            <person name="Mikolajczuk-Szczyrba A."/>
            <person name="Karadedos D.M."/>
            <person name="Michael P."/>
            <person name="Galanis A."/>
            <person name="Sokolowska B."/>
        </authorList>
    </citation>
    <scope>NUCLEOTIDE SEQUENCE [LARGE SCALE GENOMIC DNA]</scope>
    <source>
        <strain evidence="2 3">KKP 3000</strain>
    </source>
</reference>
<gene>
    <name evidence="2" type="ORF">KKP3000_001644</name>
</gene>
<comment type="caution">
    <text evidence="2">The sequence shown here is derived from an EMBL/GenBank/DDBJ whole genome shotgun (WGS) entry which is preliminary data.</text>
</comment>
<dbReference type="RefSeq" id="WP_275473256.1">
    <property type="nucleotide sequence ID" value="NZ_CP162940.1"/>
</dbReference>
<dbReference type="PANTHER" id="PTHR12110:SF21">
    <property type="entry name" value="XYLOSE ISOMERASE-LIKE TIM BARREL DOMAIN-CONTAINING PROTEIN"/>
    <property type="match status" value="1"/>
</dbReference>
<organism evidence="2 3">
    <name type="scientific">Alicyclobacillus fastidiosus</name>
    <dbReference type="NCBI Taxonomy" id="392011"/>
    <lineage>
        <taxon>Bacteria</taxon>
        <taxon>Bacillati</taxon>
        <taxon>Bacillota</taxon>
        <taxon>Bacilli</taxon>
        <taxon>Bacillales</taxon>
        <taxon>Alicyclobacillaceae</taxon>
        <taxon>Alicyclobacillus</taxon>
    </lineage>
</organism>
<dbReference type="InterPro" id="IPR036237">
    <property type="entry name" value="Xyl_isomerase-like_sf"/>
</dbReference>
<evidence type="ECO:0000313" key="3">
    <source>
        <dbReference type="Proteomes" id="UP001579974"/>
    </source>
</evidence>
<dbReference type="PANTHER" id="PTHR12110">
    <property type="entry name" value="HYDROXYPYRUVATE ISOMERASE"/>
    <property type="match status" value="1"/>
</dbReference>
<dbReference type="Proteomes" id="UP001579974">
    <property type="component" value="Unassembled WGS sequence"/>
</dbReference>
<feature type="domain" description="Xylose isomerase-like TIM barrel" evidence="1">
    <location>
        <begin position="34"/>
        <end position="254"/>
    </location>
</feature>
<proteinExistence type="predicted"/>
<evidence type="ECO:0000259" key="1">
    <source>
        <dbReference type="Pfam" id="PF01261"/>
    </source>
</evidence>
<dbReference type="InterPro" id="IPR050312">
    <property type="entry name" value="IolE/XylAMocC-like"/>
</dbReference>
<keyword evidence="3" id="KW-1185">Reference proteome</keyword>
<accession>A0ABV5AJN4</accession>
<dbReference type="EMBL" id="JBDXSU010000022">
    <property type="protein sequence ID" value="MFB5192441.1"/>
    <property type="molecule type" value="Genomic_DNA"/>
</dbReference>
<sequence>MRLGGPIFEQVDDLDELVKAHQRLGYSAAYCKYVKDPYEREEYKQAFQEADIVLAELGAYCISISEPDPKQREMNIQKVIDRLCKAEEMGAKCCVMHGGSYNTDGCVQGHPDNFSEANIEHNVRVIQRILDEVQPVHTKLVLETESYVLPDSPDLYLQLFNEVNRPGFGMHLDPVNMIISPRHFYYNGDFVRECFAKMGPHIVSCHAKDTTLVDHATVQISETFVGNGFLDYDVYLSQLMKLPSEPPLMIEHLSQQELPRALNYLFSKADELGFSFKHSELREEIEPKA</sequence>
<dbReference type="SUPFAM" id="SSF51658">
    <property type="entry name" value="Xylose isomerase-like"/>
    <property type="match status" value="1"/>
</dbReference>
<dbReference type="InterPro" id="IPR013022">
    <property type="entry name" value="Xyl_isomerase-like_TIM-brl"/>
</dbReference>
<evidence type="ECO:0000313" key="2">
    <source>
        <dbReference type="EMBL" id="MFB5192441.1"/>
    </source>
</evidence>
<keyword evidence="2" id="KW-0413">Isomerase</keyword>
<protein>
    <submittedName>
        <fullName evidence="2">Sugar phosphate isomerase/epimerase</fullName>
    </submittedName>
</protein>
<dbReference type="Pfam" id="PF01261">
    <property type="entry name" value="AP_endonuc_2"/>
    <property type="match status" value="1"/>
</dbReference>
<dbReference type="Gene3D" id="3.20.20.150">
    <property type="entry name" value="Divalent-metal-dependent TIM barrel enzymes"/>
    <property type="match status" value="1"/>
</dbReference>
<name>A0ABV5AJN4_9BACL</name>
<dbReference type="GO" id="GO:0016853">
    <property type="term" value="F:isomerase activity"/>
    <property type="evidence" value="ECO:0007669"/>
    <property type="project" value="UniProtKB-KW"/>
</dbReference>